<dbReference type="SMART" id="SM00248">
    <property type="entry name" value="ANK"/>
    <property type="match status" value="11"/>
</dbReference>
<dbReference type="InterPro" id="IPR036770">
    <property type="entry name" value="Ankyrin_rpt-contain_sf"/>
</dbReference>
<keyword evidence="6" id="KW-1185">Reference proteome</keyword>
<feature type="domain" description="Novel STAND NTPase 3" evidence="4">
    <location>
        <begin position="2"/>
        <end position="85"/>
    </location>
</feature>
<dbReference type="Pfam" id="PF20720">
    <property type="entry name" value="nSTAND3"/>
    <property type="match status" value="1"/>
</dbReference>
<dbReference type="InterPro" id="IPR049050">
    <property type="entry name" value="nSTAND3"/>
</dbReference>
<evidence type="ECO:0000256" key="1">
    <source>
        <dbReference type="ARBA" id="ARBA00022737"/>
    </source>
</evidence>
<reference evidence="5" key="1">
    <citation type="submission" date="2018-11" db="EMBL/GenBank/DDBJ databases">
        <authorList>
            <person name="Alioto T."/>
            <person name="Alioto T."/>
        </authorList>
    </citation>
    <scope>NUCLEOTIDE SEQUENCE</scope>
</reference>
<protein>
    <recommendedName>
        <fullName evidence="4">Novel STAND NTPase 3 domain-containing protein</fullName>
    </recommendedName>
</protein>
<evidence type="ECO:0000313" key="6">
    <source>
        <dbReference type="Proteomes" id="UP000596742"/>
    </source>
</evidence>
<dbReference type="AlphaFoldDB" id="A0A8B6DLH5"/>
<keyword evidence="2 3" id="KW-0040">ANK repeat</keyword>
<feature type="repeat" description="ANK" evidence="3">
    <location>
        <begin position="474"/>
        <end position="506"/>
    </location>
</feature>
<dbReference type="PROSITE" id="PS50088">
    <property type="entry name" value="ANK_REPEAT"/>
    <property type="match status" value="9"/>
</dbReference>
<gene>
    <name evidence="5" type="ORF">MGAL_10B043092</name>
</gene>
<feature type="non-terminal residue" evidence="5">
    <location>
        <position position="1"/>
    </location>
</feature>
<dbReference type="PANTHER" id="PTHR24198:SF165">
    <property type="entry name" value="ANKYRIN REPEAT-CONTAINING PROTEIN-RELATED"/>
    <property type="match status" value="1"/>
</dbReference>
<dbReference type="InterPro" id="IPR002110">
    <property type="entry name" value="Ankyrin_rpt"/>
</dbReference>
<feature type="repeat" description="ANK" evidence="3">
    <location>
        <begin position="375"/>
        <end position="407"/>
    </location>
</feature>
<evidence type="ECO:0000313" key="5">
    <source>
        <dbReference type="EMBL" id="VDI21036.1"/>
    </source>
</evidence>
<dbReference type="Proteomes" id="UP000596742">
    <property type="component" value="Unassembled WGS sequence"/>
</dbReference>
<feature type="repeat" description="ANK" evidence="3">
    <location>
        <begin position="408"/>
        <end position="440"/>
    </location>
</feature>
<dbReference type="PROSITE" id="PS50297">
    <property type="entry name" value="ANK_REP_REGION"/>
    <property type="match status" value="9"/>
</dbReference>
<evidence type="ECO:0000256" key="2">
    <source>
        <dbReference type="ARBA" id="ARBA00023043"/>
    </source>
</evidence>
<dbReference type="Gene3D" id="1.25.40.20">
    <property type="entry name" value="Ankyrin repeat-containing domain"/>
    <property type="match status" value="4"/>
</dbReference>
<dbReference type="PANTHER" id="PTHR24198">
    <property type="entry name" value="ANKYRIN REPEAT AND PROTEIN KINASE DOMAIN-CONTAINING PROTEIN"/>
    <property type="match status" value="1"/>
</dbReference>
<dbReference type="Pfam" id="PF12796">
    <property type="entry name" value="Ank_2"/>
    <property type="match status" value="3"/>
</dbReference>
<evidence type="ECO:0000259" key="4">
    <source>
        <dbReference type="Pfam" id="PF20720"/>
    </source>
</evidence>
<keyword evidence="1" id="KW-0677">Repeat</keyword>
<proteinExistence type="predicted"/>
<feature type="repeat" description="ANK" evidence="3">
    <location>
        <begin position="441"/>
        <end position="473"/>
    </location>
</feature>
<name>A0A8B6DLH5_MYTGA</name>
<feature type="repeat" description="ANK" evidence="3">
    <location>
        <begin position="507"/>
        <end position="539"/>
    </location>
</feature>
<dbReference type="Pfam" id="PF00023">
    <property type="entry name" value="Ank"/>
    <property type="match status" value="1"/>
</dbReference>
<dbReference type="EMBL" id="UYJE01003632">
    <property type="protein sequence ID" value="VDI21036.1"/>
    <property type="molecule type" value="Genomic_DNA"/>
</dbReference>
<feature type="repeat" description="ANK" evidence="3">
    <location>
        <begin position="725"/>
        <end position="757"/>
    </location>
</feature>
<sequence length="790" mass="89355">KQTVFIVDDICGNFTANQQQIENWKQLIPVINTIIADKCCKIIVSCRLQVYKDDKFKILTPFKSCECNLISDELCLTSDEKTNIAKIYTATSMQYIDDISFRQGFFPLLCSLYHKNRNVDIKEFFKSPFGFYRSELDTLSEHGDEGNYKICGLALCVPFNNQLEDKWFEDKVTDAQRHIIEDTCGACNINKSTSKSKLKKELDTLNGTFIYKHNGMYRTLHDKLFDFLAHYFGQKMIECLIDHINSDLIHERFIWPKSPDDKTSTIDFIIEISDDKHLKWYLQRFIKDLSAGKVAVVFSNNNMKVSSFRQQLIHYLQQLDRPQQITLANTKDTVEPKENCASGTTPLIMSCYDGHTDMVEWLLRNDVNVDQCKDDGVSGLYMASQEGHTDIVKLLLERNSKVNLCDKNGLGPLLQASQNGHTDIVKLLLEKNPEVNLCDKDGLSPLVQASQNGHTDIVKLLLENNSEVNLCDKDGLSPLLSTSQNGHTDKVKLLLEKNPEVNLCDKDGLSPLLQAIQNGHTDIEKLLLEKNPDVDLCNKKGWTPLMQARQEGHTDIVKLLLESNIDPCDNTSLSTSYVNNSNSIKNISNLVQPLMKHKPDINALTGKGHNALLYSAFHGNLKITKLQLENDADCNICTYNKQFQTDTITDNPVLTLEQEKKKCFDYLIKNALSYVADYVSKQSVNYVFDMKADCSPLHIACFMGRIDIVCCLLDHNANINLTKEDGITPLFYACEVGHEAIIHVLLYKGADTQICRLDGKSTVGIAIDNEHTSIVSILTEHKKRADQLPV</sequence>
<accession>A0A8B6DLH5</accession>
<feature type="repeat" description="ANK" evidence="3">
    <location>
        <begin position="342"/>
        <end position="374"/>
    </location>
</feature>
<organism evidence="5 6">
    <name type="scientific">Mytilus galloprovincialis</name>
    <name type="common">Mediterranean mussel</name>
    <dbReference type="NCBI Taxonomy" id="29158"/>
    <lineage>
        <taxon>Eukaryota</taxon>
        <taxon>Metazoa</taxon>
        <taxon>Spiralia</taxon>
        <taxon>Lophotrochozoa</taxon>
        <taxon>Mollusca</taxon>
        <taxon>Bivalvia</taxon>
        <taxon>Autobranchia</taxon>
        <taxon>Pteriomorphia</taxon>
        <taxon>Mytilida</taxon>
        <taxon>Mytiloidea</taxon>
        <taxon>Mytilidae</taxon>
        <taxon>Mytilinae</taxon>
        <taxon>Mytilus</taxon>
    </lineage>
</organism>
<feature type="repeat" description="ANK" evidence="3">
    <location>
        <begin position="540"/>
        <end position="566"/>
    </location>
</feature>
<comment type="caution">
    <text evidence="5">The sequence shown here is derived from an EMBL/GenBank/DDBJ whole genome shotgun (WGS) entry which is preliminary data.</text>
</comment>
<evidence type="ECO:0000256" key="3">
    <source>
        <dbReference type="PROSITE-ProRule" id="PRU00023"/>
    </source>
</evidence>
<dbReference type="SUPFAM" id="SSF48403">
    <property type="entry name" value="Ankyrin repeat"/>
    <property type="match status" value="2"/>
</dbReference>
<dbReference type="OrthoDB" id="6143116at2759"/>
<feature type="repeat" description="ANK" evidence="3">
    <location>
        <begin position="692"/>
        <end position="724"/>
    </location>
</feature>